<reference evidence="2 3" key="1">
    <citation type="submission" date="2021-08" db="EMBL/GenBank/DDBJ databases">
        <title>Draft Genome Sequence of Phanerochaete sordida strain YK-624.</title>
        <authorList>
            <person name="Mori T."/>
            <person name="Dohra H."/>
            <person name="Suzuki T."/>
            <person name="Kawagishi H."/>
            <person name="Hirai H."/>
        </authorList>
    </citation>
    <scope>NUCLEOTIDE SEQUENCE [LARGE SCALE GENOMIC DNA]</scope>
    <source>
        <strain evidence="2 3">YK-624</strain>
    </source>
</reference>
<feature type="region of interest" description="Disordered" evidence="1">
    <location>
        <begin position="44"/>
        <end position="76"/>
    </location>
</feature>
<name>A0A9P3LES2_9APHY</name>
<accession>A0A9P3LES2</accession>
<dbReference type="AlphaFoldDB" id="A0A9P3LES2"/>
<comment type="caution">
    <text evidence="2">The sequence shown here is derived from an EMBL/GenBank/DDBJ whole genome shotgun (WGS) entry which is preliminary data.</text>
</comment>
<proteinExistence type="predicted"/>
<keyword evidence="3" id="KW-1185">Reference proteome</keyword>
<gene>
    <name evidence="2" type="ORF">PsYK624_074360</name>
</gene>
<evidence type="ECO:0000256" key="1">
    <source>
        <dbReference type="SAM" id="MobiDB-lite"/>
    </source>
</evidence>
<evidence type="ECO:0000313" key="3">
    <source>
        <dbReference type="Proteomes" id="UP000703269"/>
    </source>
</evidence>
<organism evidence="2 3">
    <name type="scientific">Phanerochaete sordida</name>
    <dbReference type="NCBI Taxonomy" id="48140"/>
    <lineage>
        <taxon>Eukaryota</taxon>
        <taxon>Fungi</taxon>
        <taxon>Dikarya</taxon>
        <taxon>Basidiomycota</taxon>
        <taxon>Agaricomycotina</taxon>
        <taxon>Agaricomycetes</taxon>
        <taxon>Polyporales</taxon>
        <taxon>Phanerochaetaceae</taxon>
        <taxon>Phanerochaete</taxon>
    </lineage>
</organism>
<feature type="compositionally biased region" description="Basic and acidic residues" evidence="1">
    <location>
        <begin position="53"/>
        <end position="76"/>
    </location>
</feature>
<sequence length="102" mass="11483">MSIASRLPTVPRDGALAGCAEVQQQHSSPHRCAGQEAQALHVAPQAPCPNVRPLHDFTPDKKGRERKANTRRNLWEPRGRHETTRLAIVGGCPFWKRLFLWL</sequence>
<dbReference type="Proteomes" id="UP000703269">
    <property type="component" value="Unassembled WGS sequence"/>
</dbReference>
<dbReference type="EMBL" id="BPQB01000020">
    <property type="protein sequence ID" value="GJE91287.1"/>
    <property type="molecule type" value="Genomic_DNA"/>
</dbReference>
<protein>
    <submittedName>
        <fullName evidence="2">Uncharacterized protein</fullName>
    </submittedName>
</protein>
<evidence type="ECO:0000313" key="2">
    <source>
        <dbReference type="EMBL" id="GJE91287.1"/>
    </source>
</evidence>